<evidence type="ECO:0000313" key="2">
    <source>
        <dbReference type="EMBL" id="GIX94469.1"/>
    </source>
</evidence>
<dbReference type="EMBL" id="BPLR01004378">
    <property type="protein sequence ID" value="GIX94469.1"/>
    <property type="molecule type" value="Genomic_DNA"/>
</dbReference>
<sequence>MTSTSLGTHKSDISVNHDLFSKLFEFRRRALHLRNPHSHILWPPSTQRKKEEPKMNSASIVGFQQHRIHFPTSRWADLHQQKSAHPDSGR</sequence>
<keyword evidence="3" id="KW-1185">Reference proteome</keyword>
<name>A0AAV4PEZ2_CAEEX</name>
<evidence type="ECO:0000313" key="3">
    <source>
        <dbReference type="Proteomes" id="UP001054945"/>
    </source>
</evidence>
<organism evidence="2 3">
    <name type="scientific">Caerostris extrusa</name>
    <name type="common">Bark spider</name>
    <name type="synonym">Caerostris bankana</name>
    <dbReference type="NCBI Taxonomy" id="172846"/>
    <lineage>
        <taxon>Eukaryota</taxon>
        <taxon>Metazoa</taxon>
        <taxon>Ecdysozoa</taxon>
        <taxon>Arthropoda</taxon>
        <taxon>Chelicerata</taxon>
        <taxon>Arachnida</taxon>
        <taxon>Araneae</taxon>
        <taxon>Araneomorphae</taxon>
        <taxon>Entelegynae</taxon>
        <taxon>Araneoidea</taxon>
        <taxon>Araneidae</taxon>
        <taxon>Caerostris</taxon>
    </lineage>
</organism>
<reference evidence="2 3" key="1">
    <citation type="submission" date="2021-06" db="EMBL/GenBank/DDBJ databases">
        <title>Caerostris extrusa draft genome.</title>
        <authorList>
            <person name="Kono N."/>
            <person name="Arakawa K."/>
        </authorList>
    </citation>
    <scope>NUCLEOTIDE SEQUENCE [LARGE SCALE GENOMIC DNA]</scope>
</reference>
<evidence type="ECO:0000256" key="1">
    <source>
        <dbReference type="SAM" id="MobiDB-lite"/>
    </source>
</evidence>
<feature type="region of interest" description="Disordered" evidence="1">
    <location>
        <begin position="38"/>
        <end position="57"/>
    </location>
</feature>
<comment type="caution">
    <text evidence="2">The sequence shown here is derived from an EMBL/GenBank/DDBJ whole genome shotgun (WGS) entry which is preliminary data.</text>
</comment>
<protein>
    <submittedName>
        <fullName evidence="2">Uncharacterized protein</fullName>
    </submittedName>
</protein>
<dbReference type="AlphaFoldDB" id="A0AAV4PEZ2"/>
<accession>A0AAV4PEZ2</accession>
<gene>
    <name evidence="2" type="ORF">CEXT_612821</name>
</gene>
<proteinExistence type="predicted"/>
<dbReference type="Proteomes" id="UP001054945">
    <property type="component" value="Unassembled WGS sequence"/>
</dbReference>